<comment type="function">
    <text evidence="1">Accessory subunit of the mitochondrial membrane respiratory chain NADH dehydrogenase (Complex I), that is believed not to be involved in catalysis. Complex I functions in the transfer of electrons from NADH to the respiratory chain. The immediate electron acceptor for the enzyme is believed to be ubiquinone.</text>
</comment>
<evidence type="ECO:0000256" key="7">
    <source>
        <dbReference type="ARBA" id="ARBA00022660"/>
    </source>
</evidence>
<dbReference type="OrthoDB" id="199366at2759"/>
<name>A0A553MKT4_9TELE</name>
<keyword evidence="12" id="KW-0007">Acetylation</keyword>
<evidence type="ECO:0000313" key="19">
    <source>
        <dbReference type="Proteomes" id="UP000316079"/>
    </source>
</evidence>
<keyword evidence="13" id="KW-0496">Mitochondrion</keyword>
<keyword evidence="11 17" id="KW-1133">Transmembrane helix</keyword>
<comment type="subunit">
    <text evidence="4">Complex I is composed of 45 different subunits.</text>
</comment>
<evidence type="ECO:0000313" key="18">
    <source>
        <dbReference type="EMBL" id="TRY53795.1"/>
    </source>
</evidence>
<keyword evidence="7" id="KW-0679">Respiratory chain</keyword>
<sequence length="83" mass="9331">MTTVIGALKKVWMTEPYYFAAFVLFASSGVLPVLSPYTMIGERVSNSIPYKYPVPVRDDGNQPDFPAHPCDPEGGNFEWLKKF</sequence>
<dbReference type="AlphaFoldDB" id="A0A553MKT4"/>
<dbReference type="GO" id="GO:0045271">
    <property type="term" value="C:respiratory chain complex I"/>
    <property type="evidence" value="ECO:0007669"/>
    <property type="project" value="InterPro"/>
</dbReference>
<evidence type="ECO:0000256" key="3">
    <source>
        <dbReference type="ARBA" id="ARBA00008253"/>
    </source>
</evidence>
<dbReference type="Pfam" id="PF14987">
    <property type="entry name" value="NADHdh_A3"/>
    <property type="match status" value="1"/>
</dbReference>
<dbReference type="EMBL" id="SRMA01027433">
    <property type="protein sequence ID" value="TRY53795.1"/>
    <property type="molecule type" value="Genomic_DNA"/>
</dbReference>
<dbReference type="STRING" id="623744.A0A553MKT4"/>
<evidence type="ECO:0000256" key="10">
    <source>
        <dbReference type="ARBA" id="ARBA00022982"/>
    </source>
</evidence>
<keyword evidence="9" id="KW-0999">Mitochondrion inner membrane</keyword>
<evidence type="ECO:0000256" key="16">
    <source>
        <dbReference type="ARBA" id="ARBA00032035"/>
    </source>
</evidence>
<organism evidence="18 19">
    <name type="scientific">Danionella cerebrum</name>
    <dbReference type="NCBI Taxonomy" id="2873325"/>
    <lineage>
        <taxon>Eukaryota</taxon>
        <taxon>Metazoa</taxon>
        <taxon>Chordata</taxon>
        <taxon>Craniata</taxon>
        <taxon>Vertebrata</taxon>
        <taxon>Euteleostomi</taxon>
        <taxon>Actinopterygii</taxon>
        <taxon>Neopterygii</taxon>
        <taxon>Teleostei</taxon>
        <taxon>Ostariophysi</taxon>
        <taxon>Cypriniformes</taxon>
        <taxon>Danionidae</taxon>
        <taxon>Danioninae</taxon>
        <taxon>Danionella</taxon>
    </lineage>
</organism>
<accession>A0A553MKT4</accession>
<proteinExistence type="inferred from homology"/>
<evidence type="ECO:0000256" key="8">
    <source>
        <dbReference type="ARBA" id="ARBA00022692"/>
    </source>
</evidence>
<evidence type="ECO:0000256" key="1">
    <source>
        <dbReference type="ARBA" id="ARBA00003195"/>
    </source>
</evidence>
<evidence type="ECO:0000256" key="12">
    <source>
        <dbReference type="ARBA" id="ARBA00022990"/>
    </source>
</evidence>
<comment type="subcellular location">
    <subcellularLocation>
        <location evidence="2">Mitochondrion inner membrane</location>
        <topology evidence="2">Single-pass membrane protein</topology>
    </subcellularLocation>
</comment>
<dbReference type="PANTHER" id="PTHR15221:SF0">
    <property type="entry name" value="NADH DEHYDROGENASE [UBIQUINONE] 1 ALPHA SUBCOMPLEX SUBUNIT 3"/>
    <property type="match status" value="1"/>
</dbReference>
<evidence type="ECO:0000256" key="6">
    <source>
        <dbReference type="ARBA" id="ARBA00022448"/>
    </source>
</evidence>
<evidence type="ECO:0000256" key="15">
    <source>
        <dbReference type="ARBA" id="ARBA00031425"/>
    </source>
</evidence>
<reference evidence="18 19" key="1">
    <citation type="journal article" date="2019" name="Sci. Data">
        <title>Hybrid genome assembly and annotation of Danionella translucida.</title>
        <authorList>
            <person name="Kadobianskyi M."/>
            <person name="Schulze L."/>
            <person name="Schuelke M."/>
            <person name="Judkewitz B."/>
        </authorList>
    </citation>
    <scope>NUCLEOTIDE SEQUENCE [LARGE SCALE GENOMIC DNA]</scope>
    <source>
        <strain evidence="18 19">Bolton</strain>
    </source>
</reference>
<keyword evidence="8 17" id="KW-0812">Transmembrane</keyword>
<evidence type="ECO:0000256" key="9">
    <source>
        <dbReference type="ARBA" id="ARBA00022792"/>
    </source>
</evidence>
<evidence type="ECO:0000256" key="2">
    <source>
        <dbReference type="ARBA" id="ARBA00004434"/>
    </source>
</evidence>
<evidence type="ECO:0000256" key="13">
    <source>
        <dbReference type="ARBA" id="ARBA00023128"/>
    </source>
</evidence>
<comment type="similarity">
    <text evidence="3">Belongs to the complex I NDUFA3 subunit family.</text>
</comment>
<evidence type="ECO:0000256" key="5">
    <source>
        <dbReference type="ARBA" id="ARBA00016391"/>
    </source>
</evidence>
<keyword evidence="6" id="KW-0813">Transport</keyword>
<evidence type="ECO:0000256" key="11">
    <source>
        <dbReference type="ARBA" id="ARBA00022989"/>
    </source>
</evidence>
<dbReference type="InterPro" id="IPR026626">
    <property type="entry name" value="NDUFA3"/>
</dbReference>
<evidence type="ECO:0000256" key="14">
    <source>
        <dbReference type="ARBA" id="ARBA00023136"/>
    </source>
</evidence>
<feature type="transmembrane region" description="Helical" evidence="17">
    <location>
        <begin position="17"/>
        <end position="37"/>
    </location>
</feature>
<comment type="caution">
    <text evidence="18">The sequence shown here is derived from an EMBL/GenBank/DDBJ whole genome shotgun (WGS) entry which is preliminary data.</text>
</comment>
<keyword evidence="19" id="KW-1185">Reference proteome</keyword>
<gene>
    <name evidence="18" type="ORF">DNTS_002704</name>
</gene>
<protein>
    <recommendedName>
        <fullName evidence="5">NADH dehydrogenase [ubiquinone] 1 alpha subcomplex subunit 3</fullName>
    </recommendedName>
    <alternativeName>
        <fullName evidence="15">Complex I-B9</fullName>
    </alternativeName>
    <alternativeName>
        <fullName evidence="16">NADH-ubiquinone oxidoreductase B9 subunit</fullName>
    </alternativeName>
</protein>
<evidence type="ECO:0000256" key="4">
    <source>
        <dbReference type="ARBA" id="ARBA00011533"/>
    </source>
</evidence>
<dbReference type="Proteomes" id="UP000316079">
    <property type="component" value="Unassembled WGS sequence"/>
</dbReference>
<keyword evidence="10" id="KW-0249">Electron transport</keyword>
<keyword evidence="14 17" id="KW-0472">Membrane</keyword>
<dbReference type="PANTHER" id="PTHR15221">
    <property type="entry name" value="NADH DEHYDROGENASE [UBIQUINONE] 1 ALPHA SUBCOMPLEX SUBUNIT 3"/>
    <property type="match status" value="1"/>
</dbReference>
<evidence type="ECO:0000256" key="17">
    <source>
        <dbReference type="SAM" id="Phobius"/>
    </source>
</evidence>
<dbReference type="GO" id="GO:0005743">
    <property type="term" value="C:mitochondrial inner membrane"/>
    <property type="evidence" value="ECO:0007669"/>
    <property type="project" value="UniProtKB-SubCell"/>
</dbReference>